<name>A0A4R2KT32_9GAMM</name>
<evidence type="ECO:0000256" key="2">
    <source>
        <dbReference type="ARBA" id="ARBA00022452"/>
    </source>
</evidence>
<feature type="domain" description="POTRA" evidence="10">
    <location>
        <begin position="90"/>
        <end position="170"/>
    </location>
</feature>
<feature type="domain" description="POTRA" evidence="10">
    <location>
        <begin position="22"/>
        <end position="89"/>
    </location>
</feature>
<evidence type="ECO:0000313" key="12">
    <source>
        <dbReference type="Proteomes" id="UP000294980"/>
    </source>
</evidence>
<keyword evidence="3 8" id="KW-0812">Transmembrane</keyword>
<comment type="subcellular location">
    <subcellularLocation>
        <location evidence="8">Cell outer membrane</location>
    </subcellularLocation>
    <subcellularLocation>
        <location evidence="1">Membrane</location>
    </subcellularLocation>
</comment>
<reference evidence="11 12" key="1">
    <citation type="submission" date="2019-03" db="EMBL/GenBank/DDBJ databases">
        <title>Genomic Encyclopedia of Type Strains, Phase IV (KMG-IV): sequencing the most valuable type-strain genomes for metagenomic binning, comparative biology and taxonomic classification.</title>
        <authorList>
            <person name="Goeker M."/>
        </authorList>
    </citation>
    <scope>NUCLEOTIDE SEQUENCE [LARGE SCALE GENOMIC DNA]</scope>
    <source>
        <strain evidence="11 12">DSM 23344</strain>
    </source>
</reference>
<evidence type="ECO:0000256" key="3">
    <source>
        <dbReference type="ARBA" id="ARBA00022692"/>
    </source>
</evidence>
<dbReference type="InterPro" id="IPR023707">
    <property type="entry name" value="OM_assembly_BamA"/>
</dbReference>
<keyword evidence="5 8" id="KW-0677">Repeat</keyword>
<dbReference type="InterPro" id="IPR039910">
    <property type="entry name" value="D15-like"/>
</dbReference>
<feature type="signal peptide" evidence="8">
    <location>
        <begin position="1"/>
        <end position="19"/>
    </location>
</feature>
<dbReference type="FunFam" id="3.10.20.310:FF:000002">
    <property type="entry name" value="Outer membrane protein assembly factor BamA"/>
    <property type="match status" value="1"/>
</dbReference>
<dbReference type="PANTHER" id="PTHR12815:SF23">
    <property type="entry name" value="OUTER MEMBRANE PROTEIN ASSEMBLY FACTOR BAMA"/>
    <property type="match status" value="1"/>
</dbReference>
<feature type="chain" id="PRO_5021051571" description="Outer membrane protein assembly factor BamA" evidence="8">
    <location>
        <begin position="20"/>
        <end position="862"/>
    </location>
</feature>
<proteinExistence type="inferred from homology"/>
<dbReference type="HAMAP" id="MF_01430">
    <property type="entry name" value="OM_assembly_BamA"/>
    <property type="match status" value="1"/>
</dbReference>
<dbReference type="OrthoDB" id="9803054at2"/>
<comment type="function">
    <text evidence="8">Part of the outer membrane protein assembly complex, which is involved in assembly and insertion of beta-barrel proteins into the outer membrane.</text>
</comment>
<evidence type="ECO:0000256" key="7">
    <source>
        <dbReference type="ARBA" id="ARBA00023237"/>
    </source>
</evidence>
<dbReference type="PROSITE" id="PS51779">
    <property type="entry name" value="POTRA"/>
    <property type="match status" value="5"/>
</dbReference>
<dbReference type="Gene3D" id="2.40.160.50">
    <property type="entry name" value="membrane protein fhac: a member of the omp85/tpsb transporter family"/>
    <property type="match status" value="1"/>
</dbReference>
<comment type="caution">
    <text evidence="11">The sequence shown here is derived from an EMBL/GenBank/DDBJ whole genome shotgun (WGS) entry which is preliminary data.</text>
</comment>
<keyword evidence="6 8" id="KW-0472">Membrane</keyword>
<dbReference type="Gene3D" id="3.10.20.310">
    <property type="entry name" value="membrane protein fhac"/>
    <property type="match status" value="5"/>
</dbReference>
<dbReference type="GO" id="GO:1990063">
    <property type="term" value="C:Bam protein complex"/>
    <property type="evidence" value="ECO:0007669"/>
    <property type="project" value="TreeGrafter"/>
</dbReference>
<dbReference type="EMBL" id="SLWX01000006">
    <property type="protein sequence ID" value="TCO75917.1"/>
    <property type="molecule type" value="Genomic_DNA"/>
</dbReference>
<protein>
    <recommendedName>
        <fullName evidence="8 9">Outer membrane protein assembly factor BamA</fullName>
    </recommendedName>
</protein>
<evidence type="ECO:0000256" key="6">
    <source>
        <dbReference type="ARBA" id="ARBA00023136"/>
    </source>
</evidence>
<evidence type="ECO:0000256" key="5">
    <source>
        <dbReference type="ARBA" id="ARBA00022737"/>
    </source>
</evidence>
<dbReference type="GO" id="GO:0051205">
    <property type="term" value="P:protein insertion into membrane"/>
    <property type="evidence" value="ECO:0007669"/>
    <property type="project" value="UniProtKB-UniRule"/>
</dbReference>
<sequence length="862" mass="95275" precursor="true">MKCRACLLVLLLLSPLVSAQSFIVSDIRVEGLQRISAGSVFSAMPIAVGDVADDYSIRETARQLFYTGNFDDIRIGRDGDVLVIVVVERPSISAINIDGNKAIETEALLEGLKGAGLAVGQVFQRSTLEGMQLELQRQYVQQGRYDANIDTEVLPEPRNRVSVNIDVDEGTVASIKHINIVGNDVFEDEELLDTFELKTTNLLSFFRNDDKYAREKLSGDLETLTSYYMDRGYLQFSIDSTQVSVSPAKDEVFITANVTEGNKFTVGSVGLSGDLVLPEQDLMRFVFVGEGQTFSQQLVTSSEEYITRRLGNEGYNFAKVTGIPEVNEDEDTVDLKFFVDPGKRTYVRRISFTGNRRTEDAVMRREMRQMESAPASASAIEQSRIRLQRLGYFSEAKVETTEVPGHDDLIDVEFEVEEMSSGSIGASLGFAQAAGLIVGVNLQQNNFLGSGKQVGIGLNSSRFQDVYNFSYTNPYYTEDGVSRGFNVFFRSTDLAEVNVASYTTDTVGGSLNFGYPLSETQRLGFQFGLSNTKITAGRFAVQEIRASPRLLEGVDTFYESTRLDSGLYAGPEVIRPISELPEGALTIPSEPGFLDENGSEFLNWTITSSWSSSTLNRGQLATRGSAQSLSLEVSMPGSDLEFYKANYRGEIYFPITNRWVMHFRTQLGFGDGYGDTTELPFYQHFFGGGFGSVRGYEINTLGPRSSPPSIYDVTQPVTAVGEDGNPLEVGGPDGRQFGYVLNPATGLLDFQTIQNRRRPPPFGGNTKIEASAELLFPLPFIKDQRRLRTAFFLDAGNVFDTTCRRDQLNCFDIDASELRYSAGIGVTWISGFGPMTFAIAKPLNASDIDREEVFQFTLGRGF</sequence>
<dbReference type="Pfam" id="PF01103">
    <property type="entry name" value="Omp85"/>
    <property type="match status" value="1"/>
</dbReference>
<accession>A0A4R2KT32</accession>
<dbReference type="Pfam" id="PF07244">
    <property type="entry name" value="POTRA"/>
    <property type="match status" value="4"/>
</dbReference>
<evidence type="ECO:0000256" key="1">
    <source>
        <dbReference type="ARBA" id="ARBA00004370"/>
    </source>
</evidence>
<evidence type="ECO:0000259" key="10">
    <source>
        <dbReference type="PROSITE" id="PS51779"/>
    </source>
</evidence>
<organism evidence="11 12">
    <name type="scientific">Chromatocurvus halotolerans</name>
    <dbReference type="NCBI Taxonomy" id="1132028"/>
    <lineage>
        <taxon>Bacteria</taxon>
        <taxon>Pseudomonadati</taxon>
        <taxon>Pseudomonadota</taxon>
        <taxon>Gammaproteobacteria</taxon>
        <taxon>Cellvibrionales</taxon>
        <taxon>Halieaceae</taxon>
        <taxon>Chromatocurvus</taxon>
    </lineage>
</organism>
<dbReference type="InterPro" id="IPR034746">
    <property type="entry name" value="POTRA"/>
</dbReference>
<keyword evidence="7 8" id="KW-0998">Cell outer membrane</keyword>
<dbReference type="GO" id="GO:0043165">
    <property type="term" value="P:Gram-negative-bacterium-type cell outer membrane assembly"/>
    <property type="evidence" value="ECO:0007669"/>
    <property type="project" value="UniProtKB-UniRule"/>
</dbReference>
<gene>
    <name evidence="8" type="primary">bamA</name>
    <name evidence="11" type="ORF">EV688_106108</name>
</gene>
<dbReference type="InterPro" id="IPR010827">
    <property type="entry name" value="BamA/TamA_POTRA"/>
</dbReference>
<dbReference type="NCBIfam" id="TIGR03303">
    <property type="entry name" value="OM_YaeT"/>
    <property type="match status" value="1"/>
</dbReference>
<keyword evidence="2 8" id="KW-1134">Transmembrane beta strand</keyword>
<feature type="domain" description="POTRA" evidence="10">
    <location>
        <begin position="264"/>
        <end position="342"/>
    </location>
</feature>
<feature type="domain" description="POTRA" evidence="10">
    <location>
        <begin position="173"/>
        <end position="261"/>
    </location>
</feature>
<evidence type="ECO:0000256" key="8">
    <source>
        <dbReference type="HAMAP-Rule" id="MF_01430"/>
    </source>
</evidence>
<comment type="subunit">
    <text evidence="8">Part of the Bam complex.</text>
</comment>
<dbReference type="AlphaFoldDB" id="A0A4R2KT32"/>
<keyword evidence="12" id="KW-1185">Reference proteome</keyword>
<keyword evidence="4 8" id="KW-0732">Signal</keyword>
<evidence type="ECO:0000256" key="4">
    <source>
        <dbReference type="ARBA" id="ARBA00022729"/>
    </source>
</evidence>
<dbReference type="Proteomes" id="UP000294980">
    <property type="component" value="Unassembled WGS sequence"/>
</dbReference>
<comment type="similarity">
    <text evidence="8">Belongs to the BamA family.</text>
</comment>
<evidence type="ECO:0000313" key="11">
    <source>
        <dbReference type="EMBL" id="TCO75917.1"/>
    </source>
</evidence>
<dbReference type="InterPro" id="IPR000184">
    <property type="entry name" value="Bac_surfAg_D15"/>
</dbReference>
<dbReference type="PIRSF" id="PIRSF006076">
    <property type="entry name" value="OM_assembly_OMP85"/>
    <property type="match status" value="1"/>
</dbReference>
<feature type="domain" description="POTRA" evidence="10">
    <location>
        <begin position="345"/>
        <end position="419"/>
    </location>
</feature>
<evidence type="ECO:0000256" key="9">
    <source>
        <dbReference type="NCBIfam" id="TIGR03303"/>
    </source>
</evidence>
<dbReference type="PANTHER" id="PTHR12815">
    <property type="entry name" value="SORTING AND ASSEMBLY MACHINERY SAMM50 PROTEIN FAMILY MEMBER"/>
    <property type="match status" value="1"/>
</dbReference>